<dbReference type="RefSeq" id="XP_009772399.1">
    <property type="nucleotide sequence ID" value="XM_009774097.1"/>
</dbReference>
<accession>A0A1U7WCL8</accession>
<dbReference type="Proteomes" id="UP000189701">
    <property type="component" value="Unplaced"/>
</dbReference>
<gene>
    <name evidence="2" type="primary">LOC104222800</name>
</gene>
<dbReference type="AlphaFoldDB" id="A0A1U7WCL8"/>
<dbReference type="STRING" id="4096.A0A1U7WCL8"/>
<evidence type="ECO:0000313" key="1">
    <source>
        <dbReference type="Proteomes" id="UP000189701"/>
    </source>
</evidence>
<evidence type="ECO:0000313" key="2">
    <source>
        <dbReference type="RefSeq" id="XP_009772399.1"/>
    </source>
</evidence>
<organism evidence="1 2">
    <name type="scientific">Nicotiana sylvestris</name>
    <name type="common">Wood tobacco</name>
    <name type="synonym">South American tobacco</name>
    <dbReference type="NCBI Taxonomy" id="4096"/>
    <lineage>
        <taxon>Eukaryota</taxon>
        <taxon>Viridiplantae</taxon>
        <taxon>Streptophyta</taxon>
        <taxon>Embryophyta</taxon>
        <taxon>Tracheophyta</taxon>
        <taxon>Spermatophyta</taxon>
        <taxon>Magnoliopsida</taxon>
        <taxon>eudicotyledons</taxon>
        <taxon>Gunneridae</taxon>
        <taxon>Pentapetalae</taxon>
        <taxon>asterids</taxon>
        <taxon>lamiids</taxon>
        <taxon>Solanales</taxon>
        <taxon>Solanaceae</taxon>
        <taxon>Nicotianoideae</taxon>
        <taxon>Nicotianeae</taxon>
        <taxon>Nicotiana</taxon>
    </lineage>
</organism>
<keyword evidence="1" id="KW-1185">Reference proteome</keyword>
<reference evidence="1" key="1">
    <citation type="journal article" date="2013" name="Genome Biol.">
        <title>Reference genomes and transcriptomes of Nicotiana sylvestris and Nicotiana tomentosiformis.</title>
        <authorList>
            <person name="Sierro N."/>
            <person name="Battey J.N."/>
            <person name="Ouadi S."/>
            <person name="Bovet L."/>
            <person name="Goepfert S."/>
            <person name="Bakaher N."/>
            <person name="Peitsch M.C."/>
            <person name="Ivanov N.V."/>
        </authorList>
    </citation>
    <scope>NUCLEOTIDE SEQUENCE [LARGE SCALE GENOMIC DNA]</scope>
</reference>
<proteinExistence type="predicted"/>
<protein>
    <submittedName>
        <fullName evidence="2">Uncharacterized protein LOC104222800</fullName>
    </submittedName>
</protein>
<reference evidence="2" key="2">
    <citation type="submission" date="2025-08" db="UniProtKB">
        <authorList>
            <consortium name="RefSeq"/>
        </authorList>
    </citation>
    <scope>IDENTIFICATION</scope>
    <source>
        <tissue evidence="2">Leaf</tissue>
    </source>
</reference>
<name>A0A1U7WCL8_NICSY</name>
<sequence length="421" mass="47518">MVDLSQAPVMSRFSGENPLDWVLRAEQYFTFYNISSEHKMSWASFYMDGEALKCYHWLFRNKQLAGWDHFVDKLFIHFRGRNRDAPDRRLAILRNFTTVDVYSARAAAIPSWNNMANSPLPQYWNAHAKYTNLNVTHKVFVEKPNRESKTVIVTETMLPTPEETCNSVLDKDKEEADSLLPQYLVAPSEYNSNNGARKVFDELSNCSKDAIQEPIAMQEPQKELNLTHFPNDSMYHVAPTDASNDNANVVENEDKDNKEKVVTAIIEKAPLWIGSASSISSNLDMMAGRYGLGLAQNLEAMSCMLSACTFNHLLNRGNWNGATVSLTIENHDLGIQFFKWFDTGHHFKVDSGCTSLPNDPLSFVSDSLTSFKKIAKRRRGLIAMSCFELVSNMECTPVFGFPMLLSTDCATNGNICHSDSI</sequence>
<dbReference type="GeneID" id="104222800"/>
<dbReference type="KEGG" id="nsy:104222800"/>